<evidence type="ECO:0000313" key="4">
    <source>
        <dbReference type="Proteomes" id="UP001249851"/>
    </source>
</evidence>
<evidence type="ECO:0000259" key="2">
    <source>
        <dbReference type="PROSITE" id="PS50802"/>
    </source>
</evidence>
<reference evidence="3" key="1">
    <citation type="journal article" date="2023" name="G3 (Bethesda)">
        <title>Whole genome assembly and annotation of the endangered Caribbean coral Acropora cervicornis.</title>
        <authorList>
            <person name="Selwyn J.D."/>
            <person name="Vollmer S.V."/>
        </authorList>
    </citation>
    <scope>NUCLEOTIDE SEQUENCE</scope>
    <source>
        <strain evidence="3">K2</strain>
    </source>
</reference>
<dbReference type="PANTHER" id="PTHR47526">
    <property type="entry name" value="ATP-DEPENDENT DNA HELICASE"/>
    <property type="match status" value="1"/>
</dbReference>
<dbReference type="InterPro" id="IPR038765">
    <property type="entry name" value="Papain-like_cys_pep_sf"/>
</dbReference>
<dbReference type="PANTHER" id="PTHR47526:SF3">
    <property type="entry name" value="PHD-TYPE DOMAIN-CONTAINING PROTEIN"/>
    <property type="match status" value="1"/>
</dbReference>
<dbReference type="Gene3D" id="3.90.70.80">
    <property type="match status" value="1"/>
</dbReference>
<gene>
    <name evidence="3" type="ORF">P5673_023511</name>
</gene>
<organism evidence="3 4">
    <name type="scientific">Acropora cervicornis</name>
    <name type="common">Staghorn coral</name>
    <dbReference type="NCBI Taxonomy" id="6130"/>
    <lineage>
        <taxon>Eukaryota</taxon>
        <taxon>Metazoa</taxon>
        <taxon>Cnidaria</taxon>
        <taxon>Anthozoa</taxon>
        <taxon>Hexacorallia</taxon>
        <taxon>Scleractinia</taxon>
        <taxon>Astrocoeniina</taxon>
        <taxon>Acroporidae</taxon>
        <taxon>Acropora</taxon>
    </lineage>
</organism>
<dbReference type="EMBL" id="JARQWQ010000066">
    <property type="protein sequence ID" value="KAK2554863.1"/>
    <property type="molecule type" value="Genomic_DNA"/>
</dbReference>
<accession>A0AAD9Q559</accession>
<feature type="compositionally biased region" description="Polar residues" evidence="1">
    <location>
        <begin position="253"/>
        <end position="265"/>
    </location>
</feature>
<evidence type="ECO:0000256" key="1">
    <source>
        <dbReference type="SAM" id="MobiDB-lite"/>
    </source>
</evidence>
<feature type="region of interest" description="Disordered" evidence="1">
    <location>
        <begin position="156"/>
        <end position="265"/>
    </location>
</feature>
<sequence length="570" mass="63847">MSDEKHEEIRRLSSTLIEKNPKVFQPFLFASNSVKEHVEKSKITGTWAETVDIFSCASLLKRPNCTFSTAQKKWFTFEPIMNTESCSSITTKKECRCPITLMYYDFYAQANHFNLLLPQGSCCSAPPPENTSSSVSIDLSNTVTSYASAVKQISQSSPSVKLPSTSTKATGSKQPCQALTSYNTTASSSNTKKRVKKPSMSPKADPAKKSSIKEPTPVCKRTTSKGPSSSKEETPVTKPGTAKHPSSVKEQAPATTPTEEQPYSSSLTMITKAVASMNLPTDPDFENDCIEECLIRRLTLPAGRKLTDPFQMTSLSNDLSELPPFGLMDIFNHLIMSKADYDKSMLSSWRSFEEYNLCLNGHIQSLGVKTVRDLDGSDFFVFVAGVIPTQKEKTQEGEKLYRLWFILDSNGSMYSAFCRCKGGADQGCRHLGATLFELDDFLSNQRNSVTSMSAYWNPKPTPKHKPVPISEMKISFSNLRKKKRKVTPSDDSWIDSFDPRPMKQRRETTFKEKLHFATKLRKTDPHSGILDFLPFSKDLDDNENSAQQPENNISHLCILSYYIIVYISKF</sequence>
<reference evidence="3" key="2">
    <citation type="journal article" date="2023" name="Science">
        <title>Genomic signatures of disease resistance in endangered staghorn corals.</title>
        <authorList>
            <person name="Vollmer S.V."/>
            <person name="Selwyn J.D."/>
            <person name="Despard B.A."/>
            <person name="Roesel C.L."/>
        </authorList>
    </citation>
    <scope>NUCLEOTIDE SEQUENCE</scope>
    <source>
        <strain evidence="3">K2</strain>
    </source>
</reference>
<dbReference type="SUPFAM" id="SSF54001">
    <property type="entry name" value="Cysteine proteinases"/>
    <property type="match status" value="1"/>
</dbReference>
<protein>
    <recommendedName>
        <fullName evidence="2">OTU domain-containing protein</fullName>
    </recommendedName>
</protein>
<evidence type="ECO:0000313" key="3">
    <source>
        <dbReference type="EMBL" id="KAK2554863.1"/>
    </source>
</evidence>
<feature type="compositionally biased region" description="Polar residues" evidence="1">
    <location>
        <begin position="156"/>
        <end position="179"/>
    </location>
</feature>
<keyword evidence="4" id="KW-1185">Reference proteome</keyword>
<name>A0AAD9Q559_ACRCE</name>
<feature type="domain" description="OTU" evidence="2">
    <location>
        <begin position="1"/>
        <end position="119"/>
    </location>
</feature>
<feature type="compositionally biased region" description="Low complexity" evidence="1">
    <location>
        <begin position="180"/>
        <end position="190"/>
    </location>
</feature>
<dbReference type="PROSITE" id="PS50802">
    <property type="entry name" value="OTU"/>
    <property type="match status" value="1"/>
</dbReference>
<proteinExistence type="predicted"/>
<dbReference type="InterPro" id="IPR003323">
    <property type="entry name" value="OTU_dom"/>
</dbReference>
<dbReference type="Proteomes" id="UP001249851">
    <property type="component" value="Unassembled WGS sequence"/>
</dbReference>
<comment type="caution">
    <text evidence="3">The sequence shown here is derived from an EMBL/GenBank/DDBJ whole genome shotgun (WGS) entry which is preliminary data.</text>
</comment>
<dbReference type="AlphaFoldDB" id="A0AAD9Q559"/>